<reference evidence="2 3" key="1">
    <citation type="submission" date="2024-05" db="EMBL/GenBank/DDBJ databases">
        <title>Genome sequencing and assembly of Indian major carp, Cirrhinus mrigala (Hamilton, 1822).</title>
        <authorList>
            <person name="Mohindra V."/>
            <person name="Chowdhury L.M."/>
            <person name="Lal K."/>
            <person name="Jena J.K."/>
        </authorList>
    </citation>
    <scope>NUCLEOTIDE SEQUENCE [LARGE SCALE GENOMIC DNA]</scope>
    <source>
        <strain evidence="2">CM1030</strain>
        <tissue evidence="2">Blood</tissue>
    </source>
</reference>
<comment type="caution">
    <text evidence="2">The sequence shown here is derived from an EMBL/GenBank/DDBJ whole genome shotgun (WGS) entry which is preliminary data.</text>
</comment>
<evidence type="ECO:0000313" key="3">
    <source>
        <dbReference type="Proteomes" id="UP001529510"/>
    </source>
</evidence>
<feature type="compositionally biased region" description="Basic and acidic residues" evidence="1">
    <location>
        <begin position="42"/>
        <end position="59"/>
    </location>
</feature>
<proteinExistence type="predicted"/>
<accession>A0ABD0RB51</accession>
<gene>
    <name evidence="2" type="ORF">M9458_009294</name>
</gene>
<feature type="region of interest" description="Disordered" evidence="1">
    <location>
        <begin position="42"/>
        <end position="75"/>
    </location>
</feature>
<feature type="region of interest" description="Disordered" evidence="1">
    <location>
        <begin position="1"/>
        <end position="27"/>
    </location>
</feature>
<evidence type="ECO:0000313" key="2">
    <source>
        <dbReference type="EMBL" id="KAL0195722.1"/>
    </source>
</evidence>
<organism evidence="2 3">
    <name type="scientific">Cirrhinus mrigala</name>
    <name type="common">Mrigala</name>
    <dbReference type="NCBI Taxonomy" id="683832"/>
    <lineage>
        <taxon>Eukaryota</taxon>
        <taxon>Metazoa</taxon>
        <taxon>Chordata</taxon>
        <taxon>Craniata</taxon>
        <taxon>Vertebrata</taxon>
        <taxon>Euteleostomi</taxon>
        <taxon>Actinopterygii</taxon>
        <taxon>Neopterygii</taxon>
        <taxon>Teleostei</taxon>
        <taxon>Ostariophysi</taxon>
        <taxon>Cypriniformes</taxon>
        <taxon>Cyprinidae</taxon>
        <taxon>Labeoninae</taxon>
        <taxon>Labeonini</taxon>
        <taxon>Cirrhinus</taxon>
    </lineage>
</organism>
<keyword evidence="3" id="KW-1185">Reference proteome</keyword>
<evidence type="ECO:0008006" key="4">
    <source>
        <dbReference type="Google" id="ProtNLM"/>
    </source>
</evidence>
<dbReference type="Proteomes" id="UP001529510">
    <property type="component" value="Unassembled WGS sequence"/>
</dbReference>
<dbReference type="EMBL" id="JAMKFB020000004">
    <property type="protein sequence ID" value="KAL0195722.1"/>
    <property type="molecule type" value="Genomic_DNA"/>
</dbReference>
<evidence type="ECO:0000256" key="1">
    <source>
        <dbReference type="SAM" id="MobiDB-lite"/>
    </source>
</evidence>
<sequence length="75" mass="8444">DTVSNHVKPYWPTEAMTASDSEDPGGAERLRVETKVNVELHQENKLNHTGETTQDKDHPTPSVQANSNHQPEQRK</sequence>
<protein>
    <recommendedName>
        <fullName evidence="4">Prolactin receptor</fullName>
    </recommendedName>
</protein>
<feature type="non-terminal residue" evidence="2">
    <location>
        <position position="1"/>
    </location>
</feature>
<feature type="non-terminal residue" evidence="2">
    <location>
        <position position="75"/>
    </location>
</feature>
<feature type="compositionally biased region" description="Polar residues" evidence="1">
    <location>
        <begin position="61"/>
        <end position="75"/>
    </location>
</feature>
<name>A0ABD0RB51_CIRMR</name>
<dbReference type="AlphaFoldDB" id="A0ABD0RB51"/>